<dbReference type="Proteomes" id="UP001499959">
    <property type="component" value="Unassembled WGS sequence"/>
</dbReference>
<protein>
    <submittedName>
        <fullName evidence="6">LysR family transcriptional regulator</fullName>
    </submittedName>
</protein>
<dbReference type="InterPro" id="IPR058163">
    <property type="entry name" value="LysR-type_TF_proteobact-type"/>
</dbReference>
<evidence type="ECO:0000313" key="6">
    <source>
        <dbReference type="EMBL" id="GAA4804069.1"/>
    </source>
</evidence>
<dbReference type="CDD" id="cd08422">
    <property type="entry name" value="PBP2_CrgA_like"/>
    <property type="match status" value="1"/>
</dbReference>
<dbReference type="Pfam" id="PF03466">
    <property type="entry name" value="LysR_substrate"/>
    <property type="match status" value="1"/>
</dbReference>
<dbReference type="PROSITE" id="PS50931">
    <property type="entry name" value="HTH_LYSR"/>
    <property type="match status" value="1"/>
</dbReference>
<proteinExistence type="inferred from homology"/>
<dbReference type="EMBL" id="BAABJE010000018">
    <property type="protein sequence ID" value="GAA4804069.1"/>
    <property type="molecule type" value="Genomic_DNA"/>
</dbReference>
<evidence type="ECO:0000256" key="1">
    <source>
        <dbReference type="ARBA" id="ARBA00009437"/>
    </source>
</evidence>
<sequence>METISTRIDRMLCFAAVAERGSFTAAAAALGYSKAHVSRQVAELERTLGAELLIRTTRRLSLTPLGHRYAEQAARLRGAYDDAEQLIAAERSEVRGRLRITSATTFGEVFLVDLIADFQAAHPQVEVEVDLSILTRDLLDGHYDFAFRITRTMEERLVARAVGLIREIPVAAPALLAERGVPRRPADLAGLPALRNNHFRDDAEWVFVRGGDSETVRLRTPLAVNNFNAIQHAAERGLGIARLPQYHVHDALREGRLQRLLPDWEIAQLPMYLVHPQRRHPTRLQTVFRAFAVAWFDAPERQALLR</sequence>
<keyword evidence="7" id="KW-1185">Reference proteome</keyword>
<dbReference type="InterPro" id="IPR036390">
    <property type="entry name" value="WH_DNA-bd_sf"/>
</dbReference>
<dbReference type="PANTHER" id="PTHR30537">
    <property type="entry name" value="HTH-TYPE TRANSCRIPTIONAL REGULATOR"/>
    <property type="match status" value="1"/>
</dbReference>
<dbReference type="InterPro" id="IPR005119">
    <property type="entry name" value="LysR_subst-bd"/>
</dbReference>
<dbReference type="PANTHER" id="PTHR30537:SF10">
    <property type="entry name" value="TRANSCRIPTIONAL REGULATOR-RELATED"/>
    <property type="match status" value="1"/>
</dbReference>
<organism evidence="6 7">
    <name type="scientific">Lysobacter hankyongensis</name>
    <dbReference type="NCBI Taxonomy" id="1176535"/>
    <lineage>
        <taxon>Bacteria</taxon>
        <taxon>Pseudomonadati</taxon>
        <taxon>Pseudomonadota</taxon>
        <taxon>Gammaproteobacteria</taxon>
        <taxon>Lysobacterales</taxon>
        <taxon>Lysobacteraceae</taxon>
        <taxon>Lysobacter</taxon>
    </lineage>
</organism>
<dbReference type="SUPFAM" id="SSF46785">
    <property type="entry name" value="Winged helix' DNA-binding domain"/>
    <property type="match status" value="1"/>
</dbReference>
<evidence type="ECO:0000256" key="3">
    <source>
        <dbReference type="ARBA" id="ARBA00023125"/>
    </source>
</evidence>
<gene>
    <name evidence="6" type="ORF">GCM10023307_33520</name>
</gene>
<keyword evidence="4" id="KW-0804">Transcription</keyword>
<reference evidence="7" key="1">
    <citation type="journal article" date="2019" name="Int. J. Syst. Evol. Microbiol.">
        <title>The Global Catalogue of Microorganisms (GCM) 10K type strain sequencing project: providing services to taxonomists for standard genome sequencing and annotation.</title>
        <authorList>
            <consortium name="The Broad Institute Genomics Platform"/>
            <consortium name="The Broad Institute Genome Sequencing Center for Infectious Disease"/>
            <person name="Wu L."/>
            <person name="Ma J."/>
        </authorList>
    </citation>
    <scope>NUCLEOTIDE SEQUENCE [LARGE SCALE GENOMIC DNA]</scope>
    <source>
        <strain evidence="7">JCM 18204</strain>
    </source>
</reference>
<evidence type="ECO:0000313" key="7">
    <source>
        <dbReference type="Proteomes" id="UP001499959"/>
    </source>
</evidence>
<feature type="domain" description="HTH lysR-type" evidence="5">
    <location>
        <begin position="6"/>
        <end position="63"/>
    </location>
</feature>
<keyword evidence="3" id="KW-0238">DNA-binding</keyword>
<evidence type="ECO:0000256" key="4">
    <source>
        <dbReference type="ARBA" id="ARBA00023163"/>
    </source>
</evidence>
<comment type="caution">
    <text evidence="6">The sequence shown here is derived from an EMBL/GenBank/DDBJ whole genome shotgun (WGS) entry which is preliminary data.</text>
</comment>
<evidence type="ECO:0000256" key="2">
    <source>
        <dbReference type="ARBA" id="ARBA00023015"/>
    </source>
</evidence>
<evidence type="ECO:0000259" key="5">
    <source>
        <dbReference type="PROSITE" id="PS50931"/>
    </source>
</evidence>
<dbReference type="SUPFAM" id="SSF53850">
    <property type="entry name" value="Periplasmic binding protein-like II"/>
    <property type="match status" value="1"/>
</dbReference>
<dbReference type="InterPro" id="IPR000847">
    <property type="entry name" value="LysR_HTH_N"/>
</dbReference>
<keyword evidence="2" id="KW-0805">Transcription regulation</keyword>
<dbReference type="Gene3D" id="3.40.190.290">
    <property type="match status" value="1"/>
</dbReference>
<comment type="similarity">
    <text evidence="1">Belongs to the LysR transcriptional regulatory family.</text>
</comment>
<dbReference type="Gene3D" id="1.10.10.10">
    <property type="entry name" value="Winged helix-like DNA-binding domain superfamily/Winged helix DNA-binding domain"/>
    <property type="match status" value="1"/>
</dbReference>
<dbReference type="InterPro" id="IPR036388">
    <property type="entry name" value="WH-like_DNA-bd_sf"/>
</dbReference>
<accession>A0ABP9C3G8</accession>
<dbReference type="Pfam" id="PF00126">
    <property type="entry name" value="HTH_1"/>
    <property type="match status" value="1"/>
</dbReference>
<name>A0ABP9C3G8_9GAMM</name>